<gene>
    <name evidence="9" type="ORF">PMEA_00019524</name>
</gene>
<accession>A0AAU9XAE6</accession>
<dbReference type="PANTHER" id="PTHR24039">
    <property type="entry name" value="FIBRILLIN-RELATED"/>
    <property type="match status" value="1"/>
</dbReference>
<dbReference type="PROSITE" id="PS50948">
    <property type="entry name" value="PAN"/>
    <property type="match status" value="1"/>
</dbReference>
<dbReference type="InterPro" id="IPR057774">
    <property type="entry name" value="D8C_UMOD/GP2/OIT3-like"/>
</dbReference>
<dbReference type="PROSITE" id="PS00010">
    <property type="entry name" value="ASX_HYDROXYL"/>
    <property type="match status" value="1"/>
</dbReference>
<dbReference type="CDD" id="cd00054">
    <property type="entry name" value="EGF_CA"/>
    <property type="match status" value="2"/>
</dbReference>
<dbReference type="PROSITE" id="PS50026">
    <property type="entry name" value="EGF_3"/>
    <property type="match status" value="2"/>
</dbReference>
<dbReference type="Pfam" id="PF23283">
    <property type="entry name" value="D8C_UMOD"/>
    <property type="match status" value="1"/>
</dbReference>
<evidence type="ECO:0000256" key="4">
    <source>
        <dbReference type="ARBA" id="ARBA00023157"/>
    </source>
</evidence>
<evidence type="ECO:0000259" key="8">
    <source>
        <dbReference type="PROSITE" id="PS50948"/>
    </source>
</evidence>
<dbReference type="InterPro" id="IPR003609">
    <property type="entry name" value="Pan_app"/>
</dbReference>
<keyword evidence="2 6" id="KW-0732">Signal</keyword>
<keyword evidence="1 5" id="KW-0245">EGF-like domain</keyword>
<keyword evidence="4" id="KW-1015">Disulfide bond</keyword>
<evidence type="ECO:0000256" key="3">
    <source>
        <dbReference type="ARBA" id="ARBA00022737"/>
    </source>
</evidence>
<dbReference type="AlphaFoldDB" id="A0AAU9XAE6"/>
<reference evidence="9 10" key="1">
    <citation type="submission" date="2022-05" db="EMBL/GenBank/DDBJ databases">
        <authorList>
            <consortium name="Genoscope - CEA"/>
            <person name="William W."/>
        </authorList>
    </citation>
    <scope>NUCLEOTIDE SEQUENCE [LARGE SCALE GENOMIC DNA]</scope>
</reference>
<keyword evidence="3" id="KW-0677">Repeat</keyword>
<dbReference type="SMART" id="SM00179">
    <property type="entry name" value="EGF_CA"/>
    <property type="match status" value="2"/>
</dbReference>
<dbReference type="Pfam" id="PF00024">
    <property type="entry name" value="PAN_1"/>
    <property type="match status" value="1"/>
</dbReference>
<dbReference type="PROSITE" id="PS01186">
    <property type="entry name" value="EGF_2"/>
    <property type="match status" value="2"/>
</dbReference>
<dbReference type="FunFam" id="2.10.25.10:FF:000038">
    <property type="entry name" value="Fibrillin 2"/>
    <property type="match status" value="2"/>
</dbReference>
<sequence>MARNSSLLILLASLYLMDFAIAKIPCKTEVSVPGMALKGFVFKKVPVTAPHVCDITCEREKICQSYNYVIGEKSCELNSRTKEARPDNFQPDDLRFYMGRISGKSMYPPPLGSIPKLPALSCQEIKLSEGKDSISKNYWLDPTDVGSSKLVYCDMILEDIDECKGSNNVCDENANCSNTVGFYNCTCKEGFTGDGRSCSGKLVACFKNKRRKNKSAKCIYGFSDIDECKGNHSCHVNAKCNNTLGSHICECQPGYTGNGQNCRGEFNFFFNSLSPFAIVISLFLCDNGLSEGWYRFVGAAGTKMQTTRVSAYRCGTDWPGWLDDTHPTVDDGEVLRKVCFSDRTTGCKYSTHIFVKNCGFYFIYKLQKTTGCPSRYCGTD</sequence>
<evidence type="ECO:0000259" key="7">
    <source>
        <dbReference type="PROSITE" id="PS50026"/>
    </source>
</evidence>
<dbReference type="InterPro" id="IPR001881">
    <property type="entry name" value="EGF-like_Ca-bd_dom"/>
</dbReference>
<feature type="chain" id="PRO_5043460107" description="Uromodulin" evidence="6">
    <location>
        <begin position="23"/>
        <end position="380"/>
    </location>
</feature>
<evidence type="ECO:0000256" key="6">
    <source>
        <dbReference type="SAM" id="SignalP"/>
    </source>
</evidence>
<dbReference type="InterPro" id="IPR000742">
    <property type="entry name" value="EGF"/>
</dbReference>
<name>A0AAU9XAE6_9CNID</name>
<feature type="domain" description="Apple" evidence="8">
    <location>
        <begin position="26"/>
        <end position="102"/>
    </location>
</feature>
<evidence type="ECO:0000256" key="5">
    <source>
        <dbReference type="PROSITE-ProRule" id="PRU00076"/>
    </source>
</evidence>
<feature type="domain" description="EGF-like" evidence="7">
    <location>
        <begin position="159"/>
        <end position="199"/>
    </location>
</feature>
<proteinExistence type="predicted"/>
<dbReference type="GO" id="GO:0005509">
    <property type="term" value="F:calcium ion binding"/>
    <property type="evidence" value="ECO:0007669"/>
    <property type="project" value="InterPro"/>
</dbReference>
<keyword evidence="10" id="KW-1185">Reference proteome</keyword>
<comment type="caution">
    <text evidence="9">The sequence shown here is derived from an EMBL/GenBank/DDBJ whole genome shotgun (WGS) entry which is preliminary data.</text>
</comment>
<protein>
    <recommendedName>
        <fullName evidence="11">Uromodulin</fullName>
    </recommendedName>
</protein>
<feature type="signal peptide" evidence="6">
    <location>
        <begin position="1"/>
        <end position="22"/>
    </location>
</feature>
<dbReference type="Pfam" id="PF12947">
    <property type="entry name" value="EGF_3"/>
    <property type="match status" value="2"/>
</dbReference>
<evidence type="ECO:0000313" key="10">
    <source>
        <dbReference type="Proteomes" id="UP001159428"/>
    </source>
</evidence>
<dbReference type="SUPFAM" id="SSF57196">
    <property type="entry name" value="EGF/Laminin"/>
    <property type="match status" value="2"/>
</dbReference>
<dbReference type="EMBL" id="CALNXJ010000035">
    <property type="protein sequence ID" value="CAH3141718.1"/>
    <property type="molecule type" value="Genomic_DNA"/>
</dbReference>
<organism evidence="9 10">
    <name type="scientific">Pocillopora meandrina</name>
    <dbReference type="NCBI Taxonomy" id="46732"/>
    <lineage>
        <taxon>Eukaryota</taxon>
        <taxon>Metazoa</taxon>
        <taxon>Cnidaria</taxon>
        <taxon>Anthozoa</taxon>
        <taxon>Hexacorallia</taxon>
        <taxon>Scleractinia</taxon>
        <taxon>Astrocoeniina</taxon>
        <taxon>Pocilloporidae</taxon>
        <taxon>Pocillopora</taxon>
    </lineage>
</organism>
<evidence type="ECO:0000256" key="1">
    <source>
        <dbReference type="ARBA" id="ARBA00022536"/>
    </source>
</evidence>
<dbReference type="Proteomes" id="UP001159428">
    <property type="component" value="Unassembled WGS sequence"/>
</dbReference>
<evidence type="ECO:0008006" key="11">
    <source>
        <dbReference type="Google" id="ProtNLM"/>
    </source>
</evidence>
<dbReference type="SMART" id="SM00181">
    <property type="entry name" value="EGF"/>
    <property type="match status" value="2"/>
</dbReference>
<dbReference type="InterPro" id="IPR024731">
    <property type="entry name" value="NELL2-like_EGF"/>
</dbReference>
<comment type="caution">
    <text evidence="5">Lacks conserved residue(s) required for the propagation of feature annotation.</text>
</comment>
<dbReference type="Gene3D" id="2.10.25.10">
    <property type="entry name" value="Laminin"/>
    <property type="match status" value="2"/>
</dbReference>
<evidence type="ECO:0000256" key="2">
    <source>
        <dbReference type="ARBA" id="ARBA00022729"/>
    </source>
</evidence>
<evidence type="ECO:0000313" key="9">
    <source>
        <dbReference type="EMBL" id="CAH3141718.1"/>
    </source>
</evidence>
<feature type="domain" description="EGF-like" evidence="7">
    <location>
        <begin position="224"/>
        <end position="263"/>
    </location>
</feature>
<dbReference type="InterPro" id="IPR000152">
    <property type="entry name" value="EGF-type_Asp/Asn_hydroxyl_site"/>
</dbReference>